<name>A0A6A5XEW1_9PLEO</name>
<dbReference type="GeneID" id="54280117"/>
<keyword evidence="3" id="KW-1185">Reference proteome</keyword>
<dbReference type="AlphaFoldDB" id="A0A6A5XEW1"/>
<dbReference type="Proteomes" id="UP000799778">
    <property type="component" value="Unassembled WGS sequence"/>
</dbReference>
<keyword evidence="1" id="KW-0472">Membrane</keyword>
<sequence length="162" mass="18860">MQAQTDTRRQLFFFLLRENASAIHLITRFRSRNFLIAFFFWLCVNNCLACSQTPTHILRGKRMLLLPSTAYQLSNDIPRHTPSSSSFIAFSAIPFIAYTLLPFLPFLPFPSSSSHPPNLHFTNLEEDCPSAGFLQFRFFLIYPRIYFLHFTPCMTISFLSYL</sequence>
<protein>
    <submittedName>
        <fullName evidence="2">Uncharacterized protein</fullName>
    </submittedName>
</protein>
<feature type="transmembrane region" description="Helical" evidence="1">
    <location>
        <begin position="87"/>
        <end position="107"/>
    </location>
</feature>
<organism evidence="2 3">
    <name type="scientific">Aaosphaeria arxii CBS 175.79</name>
    <dbReference type="NCBI Taxonomy" id="1450172"/>
    <lineage>
        <taxon>Eukaryota</taxon>
        <taxon>Fungi</taxon>
        <taxon>Dikarya</taxon>
        <taxon>Ascomycota</taxon>
        <taxon>Pezizomycotina</taxon>
        <taxon>Dothideomycetes</taxon>
        <taxon>Pleosporomycetidae</taxon>
        <taxon>Pleosporales</taxon>
        <taxon>Pleosporales incertae sedis</taxon>
        <taxon>Aaosphaeria</taxon>
    </lineage>
</organism>
<evidence type="ECO:0000313" key="3">
    <source>
        <dbReference type="Proteomes" id="UP000799778"/>
    </source>
</evidence>
<dbReference type="EMBL" id="ML978074">
    <property type="protein sequence ID" value="KAF2011460.1"/>
    <property type="molecule type" value="Genomic_DNA"/>
</dbReference>
<keyword evidence="1" id="KW-1133">Transmembrane helix</keyword>
<reference evidence="2" key="1">
    <citation type="journal article" date="2020" name="Stud. Mycol.">
        <title>101 Dothideomycetes genomes: a test case for predicting lifestyles and emergence of pathogens.</title>
        <authorList>
            <person name="Haridas S."/>
            <person name="Albert R."/>
            <person name="Binder M."/>
            <person name="Bloem J."/>
            <person name="Labutti K."/>
            <person name="Salamov A."/>
            <person name="Andreopoulos B."/>
            <person name="Baker S."/>
            <person name="Barry K."/>
            <person name="Bills G."/>
            <person name="Bluhm B."/>
            <person name="Cannon C."/>
            <person name="Castanera R."/>
            <person name="Culley D."/>
            <person name="Daum C."/>
            <person name="Ezra D."/>
            <person name="Gonzalez J."/>
            <person name="Henrissat B."/>
            <person name="Kuo A."/>
            <person name="Liang C."/>
            <person name="Lipzen A."/>
            <person name="Lutzoni F."/>
            <person name="Magnuson J."/>
            <person name="Mondo S."/>
            <person name="Nolan M."/>
            <person name="Ohm R."/>
            <person name="Pangilinan J."/>
            <person name="Park H.-J."/>
            <person name="Ramirez L."/>
            <person name="Alfaro M."/>
            <person name="Sun H."/>
            <person name="Tritt A."/>
            <person name="Yoshinaga Y."/>
            <person name="Zwiers L.-H."/>
            <person name="Turgeon B."/>
            <person name="Goodwin S."/>
            <person name="Spatafora J."/>
            <person name="Crous P."/>
            <person name="Grigoriev I."/>
        </authorList>
    </citation>
    <scope>NUCLEOTIDE SEQUENCE</scope>
    <source>
        <strain evidence="2">CBS 175.79</strain>
    </source>
</reference>
<gene>
    <name evidence="2" type="ORF">BU24DRAFT_281524</name>
</gene>
<accession>A0A6A5XEW1</accession>
<evidence type="ECO:0000256" key="1">
    <source>
        <dbReference type="SAM" id="Phobius"/>
    </source>
</evidence>
<dbReference type="RefSeq" id="XP_033379799.1">
    <property type="nucleotide sequence ID" value="XM_033522720.1"/>
</dbReference>
<keyword evidence="1" id="KW-0812">Transmembrane</keyword>
<proteinExistence type="predicted"/>
<evidence type="ECO:0000313" key="2">
    <source>
        <dbReference type="EMBL" id="KAF2011460.1"/>
    </source>
</evidence>
<feature type="transmembrane region" description="Helical" evidence="1">
    <location>
        <begin position="141"/>
        <end position="161"/>
    </location>
</feature>